<dbReference type="PANTHER" id="PTHR33747">
    <property type="entry name" value="UPF0225 PROTEIN SCO1677"/>
    <property type="match status" value="1"/>
</dbReference>
<evidence type="ECO:0000313" key="2">
    <source>
        <dbReference type="EMBL" id="SNT19702.1"/>
    </source>
</evidence>
<name>A0A239KPP7_9BACT</name>
<dbReference type="Pfam" id="PF08378">
    <property type="entry name" value="NERD"/>
    <property type="match status" value="1"/>
</dbReference>
<reference evidence="3" key="1">
    <citation type="submission" date="2017-06" db="EMBL/GenBank/DDBJ databases">
        <authorList>
            <person name="Varghese N."/>
            <person name="Submissions S."/>
        </authorList>
    </citation>
    <scope>NUCLEOTIDE SEQUENCE [LARGE SCALE GENOMIC DNA]</scope>
    <source>
        <strain evidence="3">NKM1</strain>
    </source>
</reference>
<dbReference type="Pfam" id="PF02810">
    <property type="entry name" value="SEC-C"/>
    <property type="match status" value="1"/>
</dbReference>
<protein>
    <submittedName>
        <fullName evidence="2">Preprotein translocase subunit SecA (ATPase, RNA helicase)</fullName>
    </submittedName>
</protein>
<dbReference type="InterPro" id="IPR011528">
    <property type="entry name" value="NERD"/>
</dbReference>
<dbReference type="OrthoDB" id="570299at2"/>
<sequence length="725" mass="83759">MPKERRSEHEIFLELAELCISPGYVHAIAYFCFRDNTIKYGEAMSVDDVLQQFSKDRLLRIEISTLLGLACKKRINAELPSPEVVQNYIDRTETLLEELHHSIMPSIDEAFDFENLQDKNLDIFKSGAFLREPIFYGGEGAYLFQYRDFSEVKYQKDDDWFIENKGFTIKQAIAVATTTQELQDSKINNTMFELVDKAPNEWSFLPAFKFTVKELSSASQIEEEIVLKVIESFVAPTDMSVFNSLDDYNPTNAYPIIELSNNEYLLFQNYSLMQALYETPFFWLHDDERYRPTAMEHRGKFAETFSADRLKLVFGEHRVFTNINIYTSRKKWAGEIDVLVVFANRAIVLQAKSKKLTIAARKGNDSHLQNDFKKAVQSAYDQAYLCATLLTNKNHKLIDENGNELNIHREFKEIYPFCVVSEHYPALATQARQFLKYKTTNCIKPPFVMDVFMLDVMTEMLQSPLHFLSYINRRTSYGEKIYSTHELTILSHHLKRNLWMDNEYSGMYFEDDLCADLDLAMLTRREGVPGIDTPEGILTKYRGTVYDQIVKEIETLEHDQTVDLGFFLLTLSGKTVDTINAIVPKLIKRSKEDGKNHDLTLSFEEMGTGLAIHCNDDHPSISMPRLRNHCEQRKYTQKATSWFGICIGAFFPKVKFGVNLEHEWAQSQRMDELVKNLPKVGSRGDIIDFGTRTTKQRKTGRNEKCPCGSGKKYKNCCLGNYELAR</sequence>
<keyword evidence="3" id="KW-1185">Reference proteome</keyword>
<dbReference type="EMBL" id="FZOQ01000030">
    <property type="protein sequence ID" value="SNT19702.1"/>
    <property type="molecule type" value="Genomic_DNA"/>
</dbReference>
<gene>
    <name evidence="2" type="ORF">SAMN06296052_13031</name>
</gene>
<dbReference type="PANTHER" id="PTHR33747:SF1">
    <property type="entry name" value="ADENYLATE CYCLASE-ASSOCIATED CAP C-TERMINAL DOMAIN-CONTAINING PROTEIN"/>
    <property type="match status" value="1"/>
</dbReference>
<proteinExistence type="predicted"/>
<keyword evidence="2" id="KW-0547">Nucleotide-binding</keyword>
<evidence type="ECO:0000313" key="3">
    <source>
        <dbReference type="Proteomes" id="UP000198432"/>
    </source>
</evidence>
<evidence type="ECO:0000259" key="1">
    <source>
        <dbReference type="Pfam" id="PF08378"/>
    </source>
</evidence>
<dbReference type="AlphaFoldDB" id="A0A239KPP7"/>
<dbReference type="GO" id="GO:0004386">
    <property type="term" value="F:helicase activity"/>
    <property type="evidence" value="ECO:0007669"/>
    <property type="project" value="UniProtKB-KW"/>
</dbReference>
<keyword evidence="2" id="KW-0067">ATP-binding</keyword>
<dbReference type="SUPFAM" id="SSF103642">
    <property type="entry name" value="Sec-C motif"/>
    <property type="match status" value="1"/>
</dbReference>
<accession>A0A239KPP7</accession>
<dbReference type="InterPro" id="IPR004027">
    <property type="entry name" value="SEC_C_motif"/>
</dbReference>
<dbReference type="Proteomes" id="UP000198432">
    <property type="component" value="Unassembled WGS sequence"/>
</dbReference>
<dbReference type="RefSeq" id="WP_089321438.1">
    <property type="nucleotide sequence ID" value="NZ_FZOQ01000030.1"/>
</dbReference>
<organism evidence="2 3">
    <name type="scientific">Pontibacter ummariensis</name>
    <dbReference type="NCBI Taxonomy" id="1610492"/>
    <lineage>
        <taxon>Bacteria</taxon>
        <taxon>Pseudomonadati</taxon>
        <taxon>Bacteroidota</taxon>
        <taxon>Cytophagia</taxon>
        <taxon>Cytophagales</taxon>
        <taxon>Hymenobacteraceae</taxon>
        <taxon>Pontibacter</taxon>
    </lineage>
</organism>
<dbReference type="Gene3D" id="3.10.450.50">
    <property type="match status" value="1"/>
</dbReference>
<keyword evidence="2" id="KW-0378">Hydrolase</keyword>
<feature type="domain" description="NERD" evidence="1">
    <location>
        <begin position="298"/>
        <end position="399"/>
    </location>
</feature>
<keyword evidence="2" id="KW-0347">Helicase</keyword>